<name>M7N3I4_9BACT</name>
<gene>
    <name evidence="2" type="ORF">ADICEAN_03011</name>
</gene>
<keyword evidence="1" id="KW-0812">Transmembrane</keyword>
<accession>M7N3I4</accession>
<dbReference type="AlphaFoldDB" id="M7N3I4"/>
<evidence type="ECO:0000313" key="2">
    <source>
        <dbReference type="EMBL" id="EMR01852.1"/>
    </source>
</evidence>
<keyword evidence="1" id="KW-1133">Transmembrane helix</keyword>
<reference evidence="2 3" key="1">
    <citation type="journal article" date="2013" name="Genome Announc.">
        <title>Draft Genome Sequence of Cesiribacter andamanensis Strain AMV16T, Isolated from a Soil Sample from a Mud Volcano in the Andaman Islands, India.</title>
        <authorList>
            <person name="Shivaji S."/>
            <person name="Ara S."/>
            <person name="Begum Z."/>
            <person name="Srinivas T.N."/>
            <person name="Singh A."/>
            <person name="Kumar Pinnaka A."/>
        </authorList>
    </citation>
    <scope>NUCLEOTIDE SEQUENCE [LARGE SCALE GENOMIC DNA]</scope>
    <source>
        <strain evidence="2 3">AMV16</strain>
    </source>
</reference>
<feature type="transmembrane region" description="Helical" evidence="1">
    <location>
        <begin position="21"/>
        <end position="43"/>
    </location>
</feature>
<evidence type="ECO:0000256" key="1">
    <source>
        <dbReference type="SAM" id="Phobius"/>
    </source>
</evidence>
<keyword evidence="3" id="KW-1185">Reference proteome</keyword>
<comment type="caution">
    <text evidence="2">The sequence shown here is derived from an EMBL/GenBank/DDBJ whole genome shotgun (WGS) entry which is preliminary data.</text>
</comment>
<evidence type="ECO:0000313" key="3">
    <source>
        <dbReference type="Proteomes" id="UP000011910"/>
    </source>
</evidence>
<keyword evidence="1" id="KW-0472">Membrane</keyword>
<dbReference type="STRING" id="1279009.ADICEAN_03011"/>
<sequence length="263" mass="30328">MGLIWLFFWGIGMLLFYRKSLKVFLALLFPLLLTLLATLLDLYPFMERMLVFLAPIPILFIAKGCQHCTHLIPARFSARYVLPALLLLWPVWGSANQLAKPHHLGSYKNSNYREALLHINEHYREGDIVYVYWNIAHAYAYYRHAYQLGYTAVELGDIKNQVNSRHEYLTYLQPHLEKARNKKRIWFIHERFLTLNIGDFDDQPPWYHEMGTKAGAAPLGALAAMGSESVAYLGSNVRVILVEVQDQPQTSIPPTRSQTGPRQ</sequence>
<dbReference type="OrthoDB" id="1491458at2"/>
<dbReference type="eggNOG" id="COG1287">
    <property type="taxonomic scope" value="Bacteria"/>
</dbReference>
<proteinExistence type="predicted"/>
<dbReference type="EMBL" id="AODQ01000086">
    <property type="protein sequence ID" value="EMR01852.1"/>
    <property type="molecule type" value="Genomic_DNA"/>
</dbReference>
<dbReference type="Proteomes" id="UP000011910">
    <property type="component" value="Unassembled WGS sequence"/>
</dbReference>
<dbReference type="RefSeq" id="WP_009196397.1">
    <property type="nucleotide sequence ID" value="NZ_AODQ01000086.1"/>
</dbReference>
<organism evidence="2 3">
    <name type="scientific">Cesiribacter andamanensis AMV16</name>
    <dbReference type="NCBI Taxonomy" id="1279009"/>
    <lineage>
        <taxon>Bacteria</taxon>
        <taxon>Pseudomonadati</taxon>
        <taxon>Bacteroidota</taxon>
        <taxon>Cytophagia</taxon>
        <taxon>Cytophagales</taxon>
        <taxon>Cesiribacteraceae</taxon>
        <taxon>Cesiribacter</taxon>
    </lineage>
</organism>
<protein>
    <submittedName>
        <fullName evidence="2">Putative membrane protein</fullName>
    </submittedName>
</protein>